<dbReference type="OrthoDB" id="5540889at2"/>
<reference evidence="2" key="1">
    <citation type="submission" date="2017-06" db="EMBL/GenBank/DDBJ databases">
        <authorList>
            <person name="Varghese N."/>
            <person name="Submissions S."/>
        </authorList>
    </citation>
    <scope>NUCLEOTIDE SEQUENCE [LARGE SCALE GENOMIC DNA]</scope>
    <source>
        <strain evidence="2">Ca-68</strain>
    </source>
</reference>
<dbReference type="EMBL" id="FZOA01000006">
    <property type="protein sequence ID" value="SNR89175.1"/>
    <property type="molecule type" value="Genomic_DNA"/>
</dbReference>
<keyword evidence="2" id="KW-1185">Reference proteome</keyword>
<dbReference type="Pfam" id="PF13563">
    <property type="entry name" value="2_5_RNA_ligase2"/>
    <property type="match status" value="1"/>
</dbReference>
<dbReference type="RefSeq" id="WP_089375713.1">
    <property type="nucleotide sequence ID" value="NZ_FZOA01000006.1"/>
</dbReference>
<gene>
    <name evidence="1" type="ORF">SAMN05192560_1616</name>
</gene>
<protein>
    <submittedName>
        <fullName evidence="1">2'-5' RNA ligase superfamily protein</fullName>
    </submittedName>
</protein>
<dbReference type="Proteomes" id="UP000198305">
    <property type="component" value="Unassembled WGS sequence"/>
</dbReference>
<dbReference type="GO" id="GO:0016874">
    <property type="term" value="F:ligase activity"/>
    <property type="evidence" value="ECO:0007669"/>
    <property type="project" value="UniProtKB-KW"/>
</dbReference>
<keyword evidence="1" id="KW-0436">Ligase</keyword>
<organism evidence="1 2">
    <name type="scientific">Methylobacillus rhizosphaerae</name>
    <dbReference type="NCBI Taxonomy" id="551994"/>
    <lineage>
        <taxon>Bacteria</taxon>
        <taxon>Pseudomonadati</taxon>
        <taxon>Pseudomonadota</taxon>
        <taxon>Betaproteobacteria</taxon>
        <taxon>Nitrosomonadales</taxon>
        <taxon>Methylophilaceae</taxon>
        <taxon>Methylobacillus</taxon>
    </lineage>
</organism>
<proteinExistence type="predicted"/>
<name>A0A239A0K3_9PROT</name>
<dbReference type="AlphaFoldDB" id="A0A239A0K3"/>
<evidence type="ECO:0000313" key="1">
    <source>
        <dbReference type="EMBL" id="SNR89175.1"/>
    </source>
</evidence>
<accession>A0A239A0K3</accession>
<sequence>MPTPYSPETETFTLPCRHDNFVGWHQGRPFYAVWLMMVDTVAIREAVHRLRCAMGDWLLPDYRRQPHITLGIRGFPQSGWQDEHSYTPDLFEQDIVRLQQLPRTALQLTCQGTDSFTTAPYLAVSSEEESLLAWHRTLSPQHTGNAYVPHITAGFYRRAIPLPTVRQMLSQLALPSCKLSISHIELAAYASADTAGSLHTICCYNLLTQELEMTRPHLLPWNTDL</sequence>
<evidence type="ECO:0000313" key="2">
    <source>
        <dbReference type="Proteomes" id="UP000198305"/>
    </source>
</evidence>